<dbReference type="GO" id="GO:0006508">
    <property type="term" value="P:proteolysis"/>
    <property type="evidence" value="ECO:0007669"/>
    <property type="project" value="InterPro"/>
</dbReference>
<dbReference type="Gene3D" id="3.30.1380.10">
    <property type="match status" value="1"/>
</dbReference>
<reference evidence="3" key="1">
    <citation type="journal article" date="2021" name="PeerJ">
        <title>Extensive microbial diversity within the chicken gut microbiome revealed by metagenomics and culture.</title>
        <authorList>
            <person name="Gilroy R."/>
            <person name="Ravi A."/>
            <person name="Getino M."/>
            <person name="Pursley I."/>
            <person name="Horton D.L."/>
            <person name="Alikhan N.F."/>
            <person name="Baker D."/>
            <person name="Gharbi K."/>
            <person name="Hall N."/>
            <person name="Watson M."/>
            <person name="Adriaenssens E.M."/>
            <person name="Foster-Nyarko E."/>
            <person name="Jarju S."/>
            <person name="Secka A."/>
            <person name="Antonio M."/>
            <person name="Oren A."/>
            <person name="Chaudhuri R.R."/>
            <person name="La Ragione R."/>
            <person name="Hildebrand F."/>
            <person name="Pallen M.J."/>
        </authorList>
    </citation>
    <scope>NUCLEOTIDE SEQUENCE</scope>
    <source>
        <strain evidence="3">CHK169-4300</strain>
    </source>
</reference>
<dbReference type="CDD" id="cd14852">
    <property type="entry name" value="LD-carboxypeptidase"/>
    <property type="match status" value="1"/>
</dbReference>
<proteinExistence type="predicted"/>
<dbReference type="SUPFAM" id="SSF55166">
    <property type="entry name" value="Hedgehog/DD-peptidase"/>
    <property type="match status" value="1"/>
</dbReference>
<dbReference type="PANTHER" id="PTHR34385:SF1">
    <property type="entry name" value="PEPTIDOGLYCAN L-ALANYL-D-GLUTAMATE ENDOPEPTIDASE CWLK"/>
    <property type="match status" value="1"/>
</dbReference>
<feature type="region of interest" description="Disordered" evidence="1">
    <location>
        <begin position="18"/>
        <end position="48"/>
    </location>
</feature>
<dbReference type="GO" id="GO:0008233">
    <property type="term" value="F:peptidase activity"/>
    <property type="evidence" value="ECO:0007669"/>
    <property type="project" value="InterPro"/>
</dbReference>
<reference evidence="3" key="2">
    <citation type="submission" date="2021-04" db="EMBL/GenBank/DDBJ databases">
        <authorList>
            <person name="Gilroy R."/>
        </authorList>
    </citation>
    <scope>NUCLEOTIDE SEQUENCE</scope>
    <source>
        <strain evidence="3">CHK169-4300</strain>
    </source>
</reference>
<accession>A0A9D2G0X7</accession>
<dbReference type="InterPro" id="IPR003709">
    <property type="entry name" value="VanY-like_core_dom"/>
</dbReference>
<evidence type="ECO:0000256" key="1">
    <source>
        <dbReference type="SAM" id="MobiDB-lite"/>
    </source>
</evidence>
<dbReference type="InterPro" id="IPR058193">
    <property type="entry name" value="VanY/YodJ_core_dom"/>
</dbReference>
<protein>
    <submittedName>
        <fullName evidence="3">M15 family metallopeptidase</fullName>
    </submittedName>
</protein>
<dbReference type="Pfam" id="PF02557">
    <property type="entry name" value="VanY"/>
    <property type="match status" value="1"/>
</dbReference>
<dbReference type="AlphaFoldDB" id="A0A9D2G0X7"/>
<name>A0A9D2G0X7_9LACT</name>
<comment type="caution">
    <text evidence="3">The sequence shown here is derived from an EMBL/GenBank/DDBJ whole genome shotgun (WGS) entry which is preliminary data.</text>
</comment>
<dbReference type="InterPro" id="IPR052179">
    <property type="entry name" value="DD-CPase-like"/>
</dbReference>
<sequence length="258" mass="29830">MTTSALKQEETKEKEIYVAKADEVTNTVNDNQRDEEKTEQKQEQVEEKHPINYVSKPTFYQNVIAVSNPDSMLVLVNKNYALNEDYEPSDLVLPNVLSTDYNQNQNIYLRKEAAIHLEQLFYAAQNEAGLTLLARSGYRSYQTQISLYDRYVSQNGTEKADTFSARAGHSEHQTGLAMDVTADSVNRQLVTDFGITPEGIWLKENAHRFGYIIRYLEGREDETGYQYEPWHIRYVGVEAATEIYENNWILEQYLNKKS</sequence>
<dbReference type="EMBL" id="DXAZ01000062">
    <property type="protein sequence ID" value="HIZ71009.1"/>
    <property type="molecule type" value="Genomic_DNA"/>
</dbReference>
<dbReference type="PANTHER" id="PTHR34385">
    <property type="entry name" value="D-ALANYL-D-ALANINE CARBOXYPEPTIDASE"/>
    <property type="match status" value="1"/>
</dbReference>
<organism evidence="3 4">
    <name type="scientific">Candidatus Atopostipes pullistercoris</name>
    <dbReference type="NCBI Taxonomy" id="2838467"/>
    <lineage>
        <taxon>Bacteria</taxon>
        <taxon>Bacillati</taxon>
        <taxon>Bacillota</taxon>
        <taxon>Bacilli</taxon>
        <taxon>Lactobacillales</taxon>
        <taxon>Carnobacteriaceae</taxon>
        <taxon>Atopostipes</taxon>
    </lineage>
</organism>
<feature type="domain" description="D-alanyl-D-alanine carboxypeptidase-like core" evidence="2">
    <location>
        <begin position="107"/>
        <end position="236"/>
    </location>
</feature>
<evidence type="ECO:0000313" key="3">
    <source>
        <dbReference type="EMBL" id="HIZ71009.1"/>
    </source>
</evidence>
<gene>
    <name evidence="3" type="ORF">H9808_04515</name>
</gene>
<evidence type="ECO:0000259" key="2">
    <source>
        <dbReference type="Pfam" id="PF02557"/>
    </source>
</evidence>
<dbReference type="Proteomes" id="UP000824106">
    <property type="component" value="Unassembled WGS sequence"/>
</dbReference>
<dbReference type="InterPro" id="IPR009045">
    <property type="entry name" value="Zn_M74/Hedgehog-like"/>
</dbReference>
<feature type="compositionally biased region" description="Basic and acidic residues" evidence="1">
    <location>
        <begin position="31"/>
        <end position="48"/>
    </location>
</feature>
<evidence type="ECO:0000313" key="4">
    <source>
        <dbReference type="Proteomes" id="UP000824106"/>
    </source>
</evidence>